<name>A0A1L7JMJ8_CLOBO</name>
<dbReference type="AlphaFoldDB" id="A0A1L7JMJ8"/>
<keyword evidence="1" id="KW-0614">Plasmid</keyword>
<proteinExistence type="predicted"/>
<accession>A0A1L7JMJ8</accession>
<sequence length="43" mass="4881">MLEGIPQGEYVTLTCKGEVVMSNTPMEKGQMLILFNMPMEIYL</sequence>
<reference evidence="1" key="1">
    <citation type="submission" date="2016-05" db="EMBL/GenBank/DDBJ databases">
        <authorList>
            <person name="Lavstsen T."/>
            <person name="Jespersen J.S."/>
        </authorList>
    </citation>
    <scope>NUCLEOTIDE SEQUENCE</scope>
    <source>
        <strain evidence="1">CDC69096</strain>
        <plasmid evidence="1">pNPD8_2</plasmid>
    </source>
</reference>
<gene>
    <name evidence="1" type="ORF">NPD8_3834</name>
</gene>
<evidence type="ECO:0000313" key="1">
    <source>
        <dbReference type="EMBL" id="APU86929.1"/>
    </source>
</evidence>
<dbReference type="EMBL" id="CP015702">
    <property type="protein sequence ID" value="APU86929.1"/>
    <property type="molecule type" value="Genomic_DNA"/>
</dbReference>
<organism evidence="1">
    <name type="scientific">Clostridium botulinum</name>
    <dbReference type="NCBI Taxonomy" id="1491"/>
    <lineage>
        <taxon>Bacteria</taxon>
        <taxon>Bacillati</taxon>
        <taxon>Bacillota</taxon>
        <taxon>Clostridia</taxon>
        <taxon>Eubacteriales</taxon>
        <taxon>Clostridiaceae</taxon>
        <taxon>Clostridium</taxon>
    </lineage>
</organism>
<protein>
    <submittedName>
        <fullName evidence="1">Uncharacterized protein</fullName>
    </submittedName>
</protein>
<geneLocation type="plasmid" evidence="1">
    <name>pNPD8_2</name>
</geneLocation>